<reference evidence="2" key="1">
    <citation type="submission" date="2021-02" db="EMBL/GenBank/DDBJ databases">
        <authorList>
            <person name="Nowell W R."/>
        </authorList>
    </citation>
    <scope>NUCLEOTIDE SEQUENCE</scope>
</reference>
<dbReference type="EMBL" id="CAJNOT010000275">
    <property type="protein sequence ID" value="CAF0923099.1"/>
    <property type="molecule type" value="Genomic_DNA"/>
</dbReference>
<dbReference type="AlphaFoldDB" id="A0A814B1T1"/>
<feature type="compositionally biased region" description="Acidic residues" evidence="1">
    <location>
        <begin position="72"/>
        <end position="107"/>
    </location>
</feature>
<accession>A0A814B1T1</accession>
<feature type="region of interest" description="Disordered" evidence="1">
    <location>
        <begin position="59"/>
        <end position="111"/>
    </location>
</feature>
<gene>
    <name evidence="2" type="ORF">ZHD862_LOCUS8507</name>
</gene>
<sequence>MLTIINTYRTTFKQKEKARELEENMQKDLMNEIKNATADEIKILEKRLNEIDIRLGTEMLKDLEHRSTTVEEKEEDEDEDEEDEEEDEDEEDEEEDEDEEEEEEEQENYLLVEDGDGIYYNDKGGGDLFMKGDNKLSFDFGLDEVKDDSLGLMSFQAVNYDLLECSKIKSVQNEECEESQAGMSFGLFDDYEVPIEPQYFYIKIVTQKYWN</sequence>
<evidence type="ECO:0000313" key="3">
    <source>
        <dbReference type="Proteomes" id="UP000663864"/>
    </source>
</evidence>
<feature type="compositionally biased region" description="Basic and acidic residues" evidence="1">
    <location>
        <begin position="59"/>
        <end position="71"/>
    </location>
</feature>
<evidence type="ECO:0000256" key="1">
    <source>
        <dbReference type="SAM" id="MobiDB-lite"/>
    </source>
</evidence>
<name>A0A814B1T1_9BILA</name>
<organism evidence="2 3">
    <name type="scientific">Rotaria sordida</name>
    <dbReference type="NCBI Taxonomy" id="392033"/>
    <lineage>
        <taxon>Eukaryota</taxon>
        <taxon>Metazoa</taxon>
        <taxon>Spiralia</taxon>
        <taxon>Gnathifera</taxon>
        <taxon>Rotifera</taxon>
        <taxon>Eurotatoria</taxon>
        <taxon>Bdelloidea</taxon>
        <taxon>Philodinida</taxon>
        <taxon>Philodinidae</taxon>
        <taxon>Rotaria</taxon>
    </lineage>
</organism>
<proteinExistence type="predicted"/>
<dbReference type="Proteomes" id="UP000663864">
    <property type="component" value="Unassembled WGS sequence"/>
</dbReference>
<protein>
    <submittedName>
        <fullName evidence="2">Uncharacterized protein</fullName>
    </submittedName>
</protein>
<comment type="caution">
    <text evidence="2">The sequence shown here is derived from an EMBL/GenBank/DDBJ whole genome shotgun (WGS) entry which is preliminary data.</text>
</comment>
<evidence type="ECO:0000313" key="2">
    <source>
        <dbReference type="EMBL" id="CAF0923099.1"/>
    </source>
</evidence>